<dbReference type="CDD" id="cd12797">
    <property type="entry name" value="M23_peptidase"/>
    <property type="match status" value="1"/>
</dbReference>
<dbReference type="InterPro" id="IPR011055">
    <property type="entry name" value="Dup_hybrid_motif"/>
</dbReference>
<dbReference type="PANTHER" id="PTHR21666:SF270">
    <property type="entry name" value="MUREIN HYDROLASE ACTIVATOR ENVC"/>
    <property type="match status" value="1"/>
</dbReference>
<organism evidence="4 5">
    <name type="scientific">Polynucleobacter cosmopolitanus</name>
    <dbReference type="NCBI Taxonomy" id="351345"/>
    <lineage>
        <taxon>Bacteria</taxon>
        <taxon>Pseudomonadati</taxon>
        <taxon>Pseudomonadota</taxon>
        <taxon>Betaproteobacteria</taxon>
        <taxon>Burkholderiales</taxon>
        <taxon>Burkholderiaceae</taxon>
        <taxon>Polynucleobacter</taxon>
    </lineage>
</organism>
<evidence type="ECO:0000313" key="4">
    <source>
        <dbReference type="EMBL" id="OXL15902.1"/>
    </source>
</evidence>
<sequence>MQLMWVSGPTGRVRKISITLRTVSIAVGILAALLVAAGGILHFVGLRIAIEARPDLARALGGVLTQAEQDQIESAYKERLQAIQEKLQTTSDEIIQIQKLKDRFMDLATPSAVKSQVPGGNGKGGPHKLPELKVQKDVSLIDALDSSLQDMTEFKKSISEINALWEKQLTWLNSLPTGIPVKNNYSLSSGFGLRLDPFLHTMAKHEGLDFSAPVGTPILASAGGVVSRSGWDSQYGNIVEINHAEGFKTRYAHASQLLVRVGQTVKRGDMIAKVGNTGRSTGPHLHYEVIRAGTHINPANMIPKSAN</sequence>
<dbReference type="Pfam" id="PF01551">
    <property type="entry name" value="Peptidase_M23"/>
    <property type="match status" value="1"/>
</dbReference>
<proteinExistence type="predicted"/>
<feature type="domain" description="M23ase beta-sheet core" evidence="3">
    <location>
        <begin position="204"/>
        <end position="298"/>
    </location>
</feature>
<accession>A0A229FVM0</accession>
<dbReference type="InterPro" id="IPR050570">
    <property type="entry name" value="Cell_wall_metabolism_enzyme"/>
</dbReference>
<dbReference type="OrthoDB" id="9815245at2"/>
<dbReference type="RefSeq" id="WP_089514939.1">
    <property type="nucleotide sequence ID" value="NZ_NJGG01000001.1"/>
</dbReference>
<evidence type="ECO:0000256" key="1">
    <source>
        <dbReference type="SAM" id="Coils"/>
    </source>
</evidence>
<dbReference type="AlphaFoldDB" id="A0A229FVM0"/>
<keyword evidence="2" id="KW-0472">Membrane</keyword>
<dbReference type="SUPFAM" id="SSF51261">
    <property type="entry name" value="Duplicated hybrid motif"/>
    <property type="match status" value="1"/>
</dbReference>
<dbReference type="PANTHER" id="PTHR21666">
    <property type="entry name" value="PEPTIDASE-RELATED"/>
    <property type="match status" value="1"/>
</dbReference>
<dbReference type="GO" id="GO:0004222">
    <property type="term" value="F:metalloendopeptidase activity"/>
    <property type="evidence" value="ECO:0007669"/>
    <property type="project" value="TreeGrafter"/>
</dbReference>
<protein>
    <recommendedName>
        <fullName evidence="3">M23ase beta-sheet core domain-containing protein</fullName>
    </recommendedName>
</protein>
<keyword evidence="5" id="KW-1185">Reference proteome</keyword>
<reference evidence="4 5" key="1">
    <citation type="submission" date="2017-06" db="EMBL/GenBank/DDBJ databases">
        <title>Reclassification of a Polynucleobacter cosmopolitanus strain isolated from tropical Lake Victoria as Polynucleobacter victoriensis comb. nov.</title>
        <authorList>
            <person name="Hahn M.W."/>
        </authorList>
    </citation>
    <scope>NUCLEOTIDE SEQUENCE [LARGE SCALE GENOMIC DNA]</scope>
    <source>
        <strain evidence="4 5">MWH-MoIso2</strain>
    </source>
</reference>
<keyword evidence="2" id="KW-0812">Transmembrane</keyword>
<dbReference type="InterPro" id="IPR016047">
    <property type="entry name" value="M23ase_b-sheet_dom"/>
</dbReference>
<evidence type="ECO:0000313" key="5">
    <source>
        <dbReference type="Proteomes" id="UP000215188"/>
    </source>
</evidence>
<feature type="transmembrane region" description="Helical" evidence="2">
    <location>
        <begin position="20"/>
        <end position="44"/>
    </location>
</feature>
<gene>
    <name evidence="4" type="ORF">AOC33_02055</name>
</gene>
<dbReference type="Proteomes" id="UP000215188">
    <property type="component" value="Unassembled WGS sequence"/>
</dbReference>
<keyword evidence="1" id="KW-0175">Coiled coil</keyword>
<name>A0A229FVM0_9BURK</name>
<comment type="caution">
    <text evidence="4">The sequence shown here is derived from an EMBL/GenBank/DDBJ whole genome shotgun (WGS) entry which is preliminary data.</text>
</comment>
<feature type="coiled-coil region" evidence="1">
    <location>
        <begin position="73"/>
        <end position="100"/>
    </location>
</feature>
<dbReference type="EMBL" id="NJGG01000001">
    <property type="protein sequence ID" value="OXL15902.1"/>
    <property type="molecule type" value="Genomic_DNA"/>
</dbReference>
<evidence type="ECO:0000259" key="3">
    <source>
        <dbReference type="Pfam" id="PF01551"/>
    </source>
</evidence>
<evidence type="ECO:0000256" key="2">
    <source>
        <dbReference type="SAM" id="Phobius"/>
    </source>
</evidence>
<dbReference type="Gene3D" id="2.70.70.10">
    <property type="entry name" value="Glucose Permease (Domain IIA)"/>
    <property type="match status" value="1"/>
</dbReference>
<keyword evidence="2" id="KW-1133">Transmembrane helix</keyword>
<dbReference type="FunFam" id="2.70.70.10:FF:000006">
    <property type="entry name" value="M23 family peptidase"/>
    <property type="match status" value="1"/>
</dbReference>